<evidence type="ECO:0000256" key="8">
    <source>
        <dbReference type="ARBA" id="ARBA00022989"/>
    </source>
</evidence>
<keyword evidence="4" id="KW-1003">Cell membrane</keyword>
<evidence type="ECO:0000256" key="7">
    <source>
        <dbReference type="ARBA" id="ARBA00022692"/>
    </source>
</evidence>
<evidence type="ECO:0000256" key="2">
    <source>
        <dbReference type="ARBA" id="ARBA00011738"/>
    </source>
</evidence>
<evidence type="ECO:0000256" key="5">
    <source>
        <dbReference type="ARBA" id="ARBA00022597"/>
    </source>
</evidence>
<dbReference type="GO" id="GO:0009401">
    <property type="term" value="P:phosphoenolpyruvate-dependent sugar phosphotransferase system"/>
    <property type="evidence" value="ECO:0007669"/>
    <property type="project" value="UniProtKB-KW"/>
</dbReference>
<dbReference type="InterPro" id="IPR051562">
    <property type="entry name" value="Ascorbate-PTS_EIIC"/>
</dbReference>
<gene>
    <name evidence="15" type="primary">ulaA</name>
    <name evidence="15" type="ORF">BEI61_00227</name>
</gene>
<evidence type="ECO:0000256" key="14">
    <source>
        <dbReference type="SAM" id="Phobius"/>
    </source>
</evidence>
<evidence type="ECO:0000256" key="12">
    <source>
        <dbReference type="ARBA" id="ARBA00039702"/>
    </source>
</evidence>
<dbReference type="RefSeq" id="WP_044965951.1">
    <property type="nucleotide sequence ID" value="NZ_DAWDRA010000019.1"/>
</dbReference>
<feature type="transmembrane region" description="Helical" evidence="14">
    <location>
        <begin position="83"/>
        <end position="106"/>
    </location>
</feature>
<organism evidence="15 16">
    <name type="scientific">Eisenbergiella tayi</name>
    <dbReference type="NCBI Taxonomy" id="1432052"/>
    <lineage>
        <taxon>Bacteria</taxon>
        <taxon>Bacillati</taxon>
        <taxon>Bacillota</taxon>
        <taxon>Clostridia</taxon>
        <taxon>Lachnospirales</taxon>
        <taxon>Lachnospiraceae</taxon>
        <taxon>Eisenbergiella</taxon>
    </lineage>
</organism>
<proteinExistence type="inferred from homology"/>
<evidence type="ECO:0000256" key="4">
    <source>
        <dbReference type="ARBA" id="ARBA00022475"/>
    </source>
</evidence>
<dbReference type="AlphaFoldDB" id="A0A1E3AIN4"/>
<evidence type="ECO:0000313" key="16">
    <source>
        <dbReference type="Proteomes" id="UP000094067"/>
    </source>
</evidence>
<sequence length="423" mass="45283">MVVLNFIINEIFGQGAIFLALIAMIGLILQKKQFSEIVRGTMMTAIGFFVLSQGTGIITGNSIDGLAAAFNTMMPAANGKPDIDMSVYGTQIGIVMLIAFAFNLLFARFTKWKSVFLTGHMLYWFPYVFIAAGVDAGLTGGKLIGLATIFTAAYMVISPNLMRPLVREVTGDDSFTIGHPTTVLSLISGYLGKLIGDKKHSTEDIKFPKSLGFLREVSITGSIVICLTYIVMFFILKANGLVPGEVWGYAGGTTGIFTFIFTKAIYFGVGVTIMLLGVRMLISEIVPAFKGIAEKIVPGAIPALDCPVIFNFAPNALIIGFIVAMITSTITIILTAGMFPTVIIPLTFTCFFEIGCASIIGNATGGIRGCIVGAALSGIIMVFLVGFGSYFFGNTINNWMLVYGGQDFSLWGIVEGAIARLIH</sequence>
<comment type="subcellular location">
    <subcellularLocation>
        <location evidence="1">Cell membrane</location>
        <topology evidence="1">Multi-pass membrane protein</topology>
    </subcellularLocation>
</comment>
<evidence type="ECO:0000313" key="15">
    <source>
        <dbReference type="EMBL" id="ODM08598.1"/>
    </source>
</evidence>
<keyword evidence="8 14" id="KW-1133">Transmembrane helix</keyword>
<dbReference type="GeneID" id="93302685"/>
<feature type="transmembrane region" description="Helical" evidence="14">
    <location>
        <begin position="6"/>
        <end position="29"/>
    </location>
</feature>
<comment type="caution">
    <text evidence="15">The sequence shown here is derived from an EMBL/GenBank/DDBJ whole genome shotgun (WGS) entry which is preliminary data.</text>
</comment>
<feature type="transmembrane region" description="Helical" evidence="14">
    <location>
        <begin position="256"/>
        <end position="282"/>
    </location>
</feature>
<feature type="transmembrane region" description="Helical" evidence="14">
    <location>
        <begin position="342"/>
        <end position="363"/>
    </location>
</feature>
<feature type="transmembrane region" description="Helical" evidence="14">
    <location>
        <begin position="370"/>
        <end position="392"/>
    </location>
</feature>
<feature type="transmembrane region" description="Helical" evidence="14">
    <location>
        <begin position="217"/>
        <end position="236"/>
    </location>
</feature>
<keyword evidence="3" id="KW-0813">Transport</keyword>
<evidence type="ECO:0000256" key="13">
    <source>
        <dbReference type="ARBA" id="ARBA00042859"/>
    </source>
</evidence>
<keyword evidence="5" id="KW-0762">Sugar transport</keyword>
<keyword evidence="6" id="KW-0598">Phosphotransferase system</keyword>
<comment type="function">
    <text evidence="10">The phosphoenolpyruvate-dependent sugar phosphotransferase system (sugar PTS), a major carbohydrate active transport system, catalyzes the phosphorylation of incoming sugar substrates concomitantly with their translocation across the cell membrane. The enzyme II UlaABC PTS system is involved in ascorbate transport.</text>
</comment>
<reference evidence="15 16" key="1">
    <citation type="submission" date="2016-07" db="EMBL/GenBank/DDBJ databases">
        <title>Characterization of isolates of Eisenbergiella tayi derived from blood cultures, using whole genome sequencing.</title>
        <authorList>
            <person name="Burdz T."/>
            <person name="Wiebe D."/>
            <person name="Huynh C."/>
            <person name="Bernard K."/>
        </authorList>
    </citation>
    <scope>NUCLEOTIDE SEQUENCE [LARGE SCALE GENOMIC DNA]</scope>
    <source>
        <strain evidence="15 16">NML 110608</strain>
    </source>
</reference>
<comment type="similarity">
    <text evidence="11">Belongs to the UlaA family.</text>
</comment>
<feature type="transmembrane region" description="Helical" evidence="14">
    <location>
        <begin position="316"/>
        <end position="336"/>
    </location>
</feature>
<dbReference type="GO" id="GO:0005886">
    <property type="term" value="C:plasma membrane"/>
    <property type="evidence" value="ECO:0007669"/>
    <property type="project" value="UniProtKB-SubCell"/>
</dbReference>
<protein>
    <recommendedName>
        <fullName evidence="12">Ascorbate-specific PTS system EIIC component</fullName>
    </recommendedName>
    <alternativeName>
        <fullName evidence="13">Ascorbate-specific permease IIC component UlaA</fullName>
    </alternativeName>
</protein>
<dbReference type="Proteomes" id="UP000094067">
    <property type="component" value="Unassembled WGS sequence"/>
</dbReference>
<evidence type="ECO:0000256" key="9">
    <source>
        <dbReference type="ARBA" id="ARBA00023136"/>
    </source>
</evidence>
<dbReference type="PATRIC" id="fig|1432052.4.peg.249"/>
<evidence type="ECO:0000256" key="10">
    <source>
        <dbReference type="ARBA" id="ARBA00037387"/>
    </source>
</evidence>
<accession>A0A1E3AIN4</accession>
<evidence type="ECO:0000256" key="11">
    <source>
        <dbReference type="ARBA" id="ARBA00038218"/>
    </source>
</evidence>
<evidence type="ECO:0000256" key="1">
    <source>
        <dbReference type="ARBA" id="ARBA00004651"/>
    </source>
</evidence>
<dbReference type="Pfam" id="PF03611">
    <property type="entry name" value="EIIC-GAT"/>
    <property type="match status" value="1"/>
</dbReference>
<keyword evidence="9 14" id="KW-0472">Membrane</keyword>
<feature type="transmembrane region" description="Helical" evidence="14">
    <location>
        <begin position="41"/>
        <end position="63"/>
    </location>
</feature>
<dbReference type="PANTHER" id="PTHR33843">
    <property type="entry name" value="ASCORBATE-SPECIFIC PTS SYSTEM EIIC COMPONENT"/>
    <property type="match status" value="1"/>
</dbReference>
<evidence type="ECO:0000256" key="3">
    <source>
        <dbReference type="ARBA" id="ARBA00022448"/>
    </source>
</evidence>
<name>A0A1E3AIN4_9FIRM</name>
<keyword evidence="7 14" id="KW-0812">Transmembrane</keyword>
<dbReference type="EMBL" id="MCGH01000001">
    <property type="protein sequence ID" value="ODM08598.1"/>
    <property type="molecule type" value="Genomic_DNA"/>
</dbReference>
<comment type="subunit">
    <text evidence="2">Homodimer.</text>
</comment>
<dbReference type="PANTHER" id="PTHR33843:SF4">
    <property type="entry name" value="ASCORBATE-SPECIFIC PTS SYSTEM EIIC COMPONENT"/>
    <property type="match status" value="1"/>
</dbReference>
<evidence type="ECO:0000256" key="6">
    <source>
        <dbReference type="ARBA" id="ARBA00022683"/>
    </source>
</evidence>
<dbReference type="NCBIfam" id="NF006920">
    <property type="entry name" value="PRK09410.1-2"/>
    <property type="match status" value="1"/>
</dbReference>
<dbReference type="InterPro" id="IPR004703">
    <property type="entry name" value="PTS_sugar-sp_permease"/>
</dbReference>
<feature type="transmembrane region" description="Helical" evidence="14">
    <location>
        <begin position="127"/>
        <end position="157"/>
    </location>
</feature>